<dbReference type="EMBL" id="CATOUU010000549">
    <property type="protein sequence ID" value="CAI9933812.1"/>
    <property type="molecule type" value="Genomic_DNA"/>
</dbReference>
<evidence type="ECO:0000313" key="4">
    <source>
        <dbReference type="EMBL" id="CAI9933794.1"/>
    </source>
</evidence>
<feature type="compositionally biased region" description="Basic residues" evidence="1">
    <location>
        <begin position="32"/>
        <end position="44"/>
    </location>
</feature>
<dbReference type="EMBL" id="CAXDID020000581">
    <property type="protein sequence ID" value="CAL6104267.1"/>
    <property type="molecule type" value="Genomic_DNA"/>
</dbReference>
<evidence type="ECO:0000313" key="7">
    <source>
        <dbReference type="EMBL" id="CAI9933812.1"/>
    </source>
</evidence>
<dbReference type="EMBL" id="CATOUU010000549">
    <property type="protein sequence ID" value="CAI9933786.1"/>
    <property type="molecule type" value="Genomic_DNA"/>
</dbReference>
<reference evidence="8 14" key="2">
    <citation type="submission" date="2024-07" db="EMBL/GenBank/DDBJ databases">
        <authorList>
            <person name="Akdeniz Z."/>
        </authorList>
    </citation>
    <scope>NUCLEOTIDE SEQUENCE [LARGE SCALE GENOMIC DNA]</scope>
</reference>
<proteinExistence type="predicted"/>
<evidence type="ECO:0000313" key="9">
    <source>
        <dbReference type="EMBL" id="CAL6104279.1"/>
    </source>
</evidence>
<name>A0AA86P8J1_9EUKA</name>
<dbReference type="EMBL" id="CAXDID020000581">
    <property type="protein sequence ID" value="CAL6104319.1"/>
    <property type="molecule type" value="Genomic_DNA"/>
</dbReference>
<dbReference type="AlphaFoldDB" id="A0AA86P8J1"/>
<dbReference type="Proteomes" id="UP001642409">
    <property type="component" value="Unassembled WGS sequence"/>
</dbReference>
<dbReference type="EMBL" id="CAXDID020000581">
    <property type="protein sequence ID" value="CAL6104279.1"/>
    <property type="molecule type" value="Genomic_DNA"/>
</dbReference>
<dbReference type="EMBL" id="CATOUU010000549">
    <property type="protein sequence ID" value="CAI9933780.1"/>
    <property type="molecule type" value="Genomic_DNA"/>
</dbReference>
<gene>
    <name evidence="2" type="ORF">HINF_LOCUS21425</name>
    <name evidence="3" type="ORF">HINF_LOCUS21431</name>
    <name evidence="4" type="ORF">HINF_LOCUS21439</name>
    <name evidence="5" type="ORF">HINF_LOCUS21445</name>
    <name evidence="6" type="ORF">HINF_LOCUS21451</name>
    <name evidence="7" type="ORF">HINF_LOCUS21457</name>
    <name evidence="8" type="ORF">HINF_LOCUS72700</name>
    <name evidence="9" type="ORF">HINF_LOCUS72706</name>
    <name evidence="10" type="ORF">HINF_LOCUS72714</name>
    <name evidence="11" type="ORF">HINF_LOCUS72720</name>
    <name evidence="12" type="ORF">HINF_LOCUS72726</name>
    <name evidence="13" type="ORF">HINF_LOCUS72732</name>
</gene>
<sequence length="103" mass="12080">MRRHYHTTPPRNLKCSKLPRHSTVAVRSQTFTHHRRHPRKHERTPRRTRERQPSPKPHACRNRDQDDPAPSQPEPREADSAKYQTKAQMSKPEADPGEPGPRD</sequence>
<dbReference type="EMBL" id="CAXDID020000581">
    <property type="protein sequence ID" value="CAL6104331.1"/>
    <property type="molecule type" value="Genomic_DNA"/>
</dbReference>
<evidence type="ECO:0000313" key="12">
    <source>
        <dbReference type="EMBL" id="CAL6104319.1"/>
    </source>
</evidence>
<organism evidence="2">
    <name type="scientific">Hexamita inflata</name>
    <dbReference type="NCBI Taxonomy" id="28002"/>
    <lineage>
        <taxon>Eukaryota</taxon>
        <taxon>Metamonada</taxon>
        <taxon>Diplomonadida</taxon>
        <taxon>Hexamitidae</taxon>
        <taxon>Hexamitinae</taxon>
        <taxon>Hexamita</taxon>
    </lineage>
</organism>
<evidence type="ECO:0000313" key="14">
    <source>
        <dbReference type="Proteomes" id="UP001642409"/>
    </source>
</evidence>
<accession>A0AA86P8J1</accession>
<evidence type="ECO:0000313" key="5">
    <source>
        <dbReference type="EMBL" id="CAI9933800.1"/>
    </source>
</evidence>
<evidence type="ECO:0000313" key="10">
    <source>
        <dbReference type="EMBL" id="CAL6104295.1"/>
    </source>
</evidence>
<dbReference type="EMBL" id="CAXDID020000581">
    <property type="protein sequence ID" value="CAL6104307.1"/>
    <property type="molecule type" value="Genomic_DNA"/>
</dbReference>
<dbReference type="EMBL" id="CATOUU010000549">
    <property type="protein sequence ID" value="CAI9933794.1"/>
    <property type="molecule type" value="Genomic_DNA"/>
</dbReference>
<evidence type="ECO:0000313" key="13">
    <source>
        <dbReference type="EMBL" id="CAL6104331.1"/>
    </source>
</evidence>
<evidence type="ECO:0000313" key="6">
    <source>
        <dbReference type="EMBL" id="CAI9933806.1"/>
    </source>
</evidence>
<dbReference type="EMBL" id="CATOUU010000549">
    <property type="protein sequence ID" value="CAI9933800.1"/>
    <property type="molecule type" value="Genomic_DNA"/>
</dbReference>
<keyword evidence="14" id="KW-1185">Reference proteome</keyword>
<evidence type="ECO:0000313" key="2">
    <source>
        <dbReference type="EMBL" id="CAI9933780.1"/>
    </source>
</evidence>
<evidence type="ECO:0000256" key="1">
    <source>
        <dbReference type="SAM" id="MobiDB-lite"/>
    </source>
</evidence>
<dbReference type="EMBL" id="CAXDID020000581">
    <property type="protein sequence ID" value="CAL6104295.1"/>
    <property type="molecule type" value="Genomic_DNA"/>
</dbReference>
<feature type="region of interest" description="Disordered" evidence="1">
    <location>
        <begin position="1"/>
        <end position="103"/>
    </location>
</feature>
<protein>
    <submittedName>
        <fullName evidence="8">Hypothetical_protein</fullName>
    </submittedName>
</protein>
<dbReference type="EMBL" id="CATOUU010000549">
    <property type="protein sequence ID" value="CAI9933806.1"/>
    <property type="molecule type" value="Genomic_DNA"/>
</dbReference>
<evidence type="ECO:0000313" key="3">
    <source>
        <dbReference type="EMBL" id="CAI9933786.1"/>
    </source>
</evidence>
<reference evidence="2" key="1">
    <citation type="submission" date="2023-06" db="EMBL/GenBank/DDBJ databases">
        <authorList>
            <person name="Kurt Z."/>
        </authorList>
    </citation>
    <scope>NUCLEOTIDE SEQUENCE</scope>
</reference>
<evidence type="ECO:0000313" key="11">
    <source>
        <dbReference type="EMBL" id="CAL6104307.1"/>
    </source>
</evidence>
<comment type="caution">
    <text evidence="2">The sequence shown here is derived from an EMBL/GenBank/DDBJ whole genome shotgun (WGS) entry which is preliminary data.</text>
</comment>
<evidence type="ECO:0000313" key="8">
    <source>
        <dbReference type="EMBL" id="CAL6104267.1"/>
    </source>
</evidence>